<comment type="similarity">
    <text evidence="2">Belongs to the ABC transporter superfamily.</text>
</comment>
<evidence type="ECO:0000256" key="6">
    <source>
        <dbReference type="ARBA" id="ARBA00022741"/>
    </source>
</evidence>
<protein>
    <recommendedName>
        <fullName evidence="9">ABC transporter domain-containing protein</fullName>
    </recommendedName>
</protein>
<dbReference type="GO" id="GO:0005524">
    <property type="term" value="F:ATP binding"/>
    <property type="evidence" value="ECO:0007669"/>
    <property type="project" value="UniProtKB-KW"/>
</dbReference>
<evidence type="ECO:0000313" key="10">
    <source>
        <dbReference type="EMBL" id="RIY32048.1"/>
    </source>
</evidence>
<dbReference type="InterPro" id="IPR003593">
    <property type="entry name" value="AAA+_ATPase"/>
</dbReference>
<dbReference type="PANTHER" id="PTHR43297:SF4">
    <property type="entry name" value="PUTRESCINE EXPORT SYSTEM ATP-BINDING PROTEIN SAPD"/>
    <property type="match status" value="1"/>
</dbReference>
<dbReference type="InterPro" id="IPR003439">
    <property type="entry name" value="ABC_transporter-like_ATP-bd"/>
</dbReference>
<evidence type="ECO:0000256" key="1">
    <source>
        <dbReference type="ARBA" id="ARBA00004417"/>
    </source>
</evidence>
<dbReference type="GO" id="GO:0005886">
    <property type="term" value="C:plasma membrane"/>
    <property type="evidence" value="ECO:0007669"/>
    <property type="project" value="UniProtKB-SubCell"/>
</dbReference>
<dbReference type="SUPFAM" id="SSF52540">
    <property type="entry name" value="P-loop containing nucleoside triphosphate hydrolases"/>
    <property type="match status" value="1"/>
</dbReference>
<keyword evidence="5" id="KW-0997">Cell inner membrane</keyword>
<keyword evidence="3" id="KW-0813">Transport</keyword>
<dbReference type="Proteomes" id="UP000265691">
    <property type="component" value="Unassembled WGS sequence"/>
</dbReference>
<keyword evidence="4" id="KW-1003">Cell membrane</keyword>
<dbReference type="Pfam" id="PF08352">
    <property type="entry name" value="oligo_HPY"/>
    <property type="match status" value="1"/>
</dbReference>
<dbReference type="AlphaFoldDB" id="A0A3A1Y498"/>
<gene>
    <name evidence="10" type="ORF">CKF54_05520</name>
</gene>
<evidence type="ECO:0000256" key="5">
    <source>
        <dbReference type="ARBA" id="ARBA00022519"/>
    </source>
</evidence>
<dbReference type="PROSITE" id="PS50893">
    <property type="entry name" value="ABC_TRANSPORTER_2"/>
    <property type="match status" value="1"/>
</dbReference>
<comment type="caution">
    <text evidence="10">The sequence shown here is derived from an EMBL/GenBank/DDBJ whole genome shotgun (WGS) entry which is preliminary data.</text>
</comment>
<dbReference type="EMBL" id="NRHC01000070">
    <property type="protein sequence ID" value="RIY32048.1"/>
    <property type="molecule type" value="Genomic_DNA"/>
</dbReference>
<evidence type="ECO:0000259" key="9">
    <source>
        <dbReference type="PROSITE" id="PS50893"/>
    </source>
</evidence>
<dbReference type="InterPro" id="IPR027417">
    <property type="entry name" value="P-loop_NTPase"/>
</dbReference>
<evidence type="ECO:0000256" key="3">
    <source>
        <dbReference type="ARBA" id="ARBA00022448"/>
    </source>
</evidence>
<keyword evidence="6" id="KW-0547">Nucleotide-binding</keyword>
<dbReference type="NCBIfam" id="TIGR01727">
    <property type="entry name" value="oligo_HPY"/>
    <property type="match status" value="1"/>
</dbReference>
<keyword evidence="8" id="KW-0472">Membrane</keyword>
<sequence>MALLEIRNLTVVINDPDSGSAVPLIDNFSITIKNGEFVGLIGETGSGKSVIARILGGHIRPSWQITCDSFRFNGKELLTDVCNLDTKPLAQLVGVIDQDPANVIDPSQKILTQLLDRMDLSPKWQGFMWNKRKKKLKEIEDLFTRMGIKEPEPILNSYFQDLSQTEQHLMAIAMTVVTEPLFLIADEPTTGLNSISTQRVQSLFKRLNANYNKTVLYLSNNYLTVKGLVHSAHILYFGQIVERFMHLDDYDKDLISYAHHPYTKLFLQSLPDFTSDQLIYKTQLYAIPGQIPELTNVPMGCRFGPRCEFAQKKCMQAPELERDRENVSNEFACHYPLDYVDAEFSEKIKETRAKIKKEIMLKVAAEKSL</sequence>
<dbReference type="GO" id="GO:0015833">
    <property type="term" value="P:peptide transport"/>
    <property type="evidence" value="ECO:0007669"/>
    <property type="project" value="InterPro"/>
</dbReference>
<feature type="domain" description="ABC transporter" evidence="9">
    <location>
        <begin position="4"/>
        <end position="262"/>
    </location>
</feature>
<evidence type="ECO:0000256" key="7">
    <source>
        <dbReference type="ARBA" id="ARBA00022840"/>
    </source>
</evidence>
<dbReference type="RefSeq" id="WP_119525368.1">
    <property type="nucleotide sequence ID" value="NZ_NRHC01000070.1"/>
</dbReference>
<organism evidence="10 11">
    <name type="scientific">Psittacicella hinzii</name>
    <dbReference type="NCBI Taxonomy" id="2028575"/>
    <lineage>
        <taxon>Bacteria</taxon>
        <taxon>Pseudomonadati</taxon>
        <taxon>Pseudomonadota</taxon>
        <taxon>Gammaproteobacteria</taxon>
        <taxon>Pasteurellales</taxon>
        <taxon>Psittacicellaceae</taxon>
        <taxon>Psittacicella</taxon>
    </lineage>
</organism>
<dbReference type="GO" id="GO:0016887">
    <property type="term" value="F:ATP hydrolysis activity"/>
    <property type="evidence" value="ECO:0007669"/>
    <property type="project" value="InterPro"/>
</dbReference>
<dbReference type="SMART" id="SM00382">
    <property type="entry name" value="AAA"/>
    <property type="match status" value="1"/>
</dbReference>
<proteinExistence type="inferred from homology"/>
<keyword evidence="11" id="KW-1185">Reference proteome</keyword>
<keyword evidence="7" id="KW-0067">ATP-binding</keyword>
<name>A0A3A1Y498_9GAMM</name>
<dbReference type="Pfam" id="PF00005">
    <property type="entry name" value="ABC_tran"/>
    <property type="match status" value="1"/>
</dbReference>
<reference evidence="10 11" key="1">
    <citation type="submission" date="2017-08" db="EMBL/GenBank/DDBJ databases">
        <title>Reclassification of Bisgaard taxon 37 and 44.</title>
        <authorList>
            <person name="Christensen H."/>
        </authorList>
    </citation>
    <scope>NUCLEOTIDE SEQUENCE [LARGE SCALE GENOMIC DNA]</scope>
    <source>
        <strain evidence="10 11">B96_3</strain>
    </source>
</reference>
<evidence type="ECO:0000256" key="2">
    <source>
        <dbReference type="ARBA" id="ARBA00005417"/>
    </source>
</evidence>
<evidence type="ECO:0000256" key="8">
    <source>
        <dbReference type="ARBA" id="ARBA00023136"/>
    </source>
</evidence>
<evidence type="ECO:0000256" key="4">
    <source>
        <dbReference type="ARBA" id="ARBA00022475"/>
    </source>
</evidence>
<dbReference type="InterPro" id="IPR013563">
    <property type="entry name" value="Oligopep_ABC_C"/>
</dbReference>
<accession>A0A3A1Y498</accession>
<evidence type="ECO:0000313" key="11">
    <source>
        <dbReference type="Proteomes" id="UP000265691"/>
    </source>
</evidence>
<dbReference type="PANTHER" id="PTHR43297">
    <property type="entry name" value="OLIGOPEPTIDE TRANSPORT ATP-BINDING PROTEIN APPD"/>
    <property type="match status" value="1"/>
</dbReference>
<dbReference type="OrthoDB" id="9784450at2"/>
<dbReference type="InterPro" id="IPR050388">
    <property type="entry name" value="ABC_Ni/Peptide_Import"/>
</dbReference>
<comment type="subcellular location">
    <subcellularLocation>
        <location evidence="1">Cell inner membrane</location>
        <topology evidence="1">Peripheral membrane protein</topology>
    </subcellularLocation>
</comment>
<dbReference type="Gene3D" id="3.40.50.300">
    <property type="entry name" value="P-loop containing nucleotide triphosphate hydrolases"/>
    <property type="match status" value="1"/>
</dbReference>